<sequence>MSIICQICMPLKKPPQRKMYQFEDNFINDIKVAFYLQELFKLVMPAEVSCYGKGYCVQTALSWLNSLSQFFKCEIL</sequence>
<keyword evidence="2" id="KW-1185">Reference proteome</keyword>
<gene>
    <name evidence="1" type="ORF">V5799_032995</name>
</gene>
<dbReference type="Proteomes" id="UP001321473">
    <property type="component" value="Unassembled WGS sequence"/>
</dbReference>
<reference evidence="1 2" key="1">
    <citation type="journal article" date="2023" name="Arcadia Sci">
        <title>De novo assembly of a long-read Amblyomma americanum tick genome.</title>
        <authorList>
            <person name="Chou S."/>
            <person name="Poskanzer K.E."/>
            <person name="Rollins M."/>
            <person name="Thuy-Boun P.S."/>
        </authorList>
    </citation>
    <scope>NUCLEOTIDE SEQUENCE [LARGE SCALE GENOMIC DNA]</scope>
    <source>
        <strain evidence="1">F_SG_1</strain>
        <tissue evidence="1">Salivary glands</tissue>
    </source>
</reference>
<proteinExistence type="predicted"/>
<dbReference type="EMBL" id="JARKHS020028308">
    <property type="protein sequence ID" value="KAK8764397.1"/>
    <property type="molecule type" value="Genomic_DNA"/>
</dbReference>
<organism evidence="1 2">
    <name type="scientific">Amblyomma americanum</name>
    <name type="common">Lone star tick</name>
    <dbReference type="NCBI Taxonomy" id="6943"/>
    <lineage>
        <taxon>Eukaryota</taxon>
        <taxon>Metazoa</taxon>
        <taxon>Ecdysozoa</taxon>
        <taxon>Arthropoda</taxon>
        <taxon>Chelicerata</taxon>
        <taxon>Arachnida</taxon>
        <taxon>Acari</taxon>
        <taxon>Parasitiformes</taxon>
        <taxon>Ixodida</taxon>
        <taxon>Ixodoidea</taxon>
        <taxon>Ixodidae</taxon>
        <taxon>Amblyomminae</taxon>
        <taxon>Amblyomma</taxon>
    </lineage>
</organism>
<comment type="caution">
    <text evidence="1">The sequence shown here is derived from an EMBL/GenBank/DDBJ whole genome shotgun (WGS) entry which is preliminary data.</text>
</comment>
<name>A0AAQ4DPK7_AMBAM</name>
<protein>
    <submittedName>
        <fullName evidence="1">Uncharacterized protein</fullName>
    </submittedName>
</protein>
<accession>A0AAQ4DPK7</accession>
<dbReference type="AlphaFoldDB" id="A0AAQ4DPK7"/>
<evidence type="ECO:0000313" key="1">
    <source>
        <dbReference type="EMBL" id="KAK8764397.1"/>
    </source>
</evidence>
<evidence type="ECO:0000313" key="2">
    <source>
        <dbReference type="Proteomes" id="UP001321473"/>
    </source>
</evidence>